<evidence type="ECO:0000313" key="3">
    <source>
        <dbReference type="Proteomes" id="UP000637383"/>
    </source>
</evidence>
<dbReference type="EMBL" id="JACJTU010000086">
    <property type="protein sequence ID" value="MBD2739450.1"/>
    <property type="molecule type" value="Genomic_DNA"/>
</dbReference>
<keyword evidence="3" id="KW-1185">Reference proteome</keyword>
<dbReference type="Pfam" id="PF04266">
    <property type="entry name" value="ASCH"/>
    <property type="match status" value="1"/>
</dbReference>
<comment type="caution">
    <text evidence="2">The sequence shown here is derived from an EMBL/GenBank/DDBJ whole genome shotgun (WGS) entry which is preliminary data.</text>
</comment>
<gene>
    <name evidence="2" type="ORF">H6H03_37280</name>
</gene>
<dbReference type="InterPro" id="IPR015947">
    <property type="entry name" value="PUA-like_sf"/>
</dbReference>
<proteinExistence type="predicted"/>
<protein>
    <submittedName>
        <fullName evidence="2">ASCH domain-containing protein</fullName>
    </submittedName>
</protein>
<dbReference type="CDD" id="cd06554">
    <property type="entry name" value="ASCH_ASC-1_like"/>
    <property type="match status" value="1"/>
</dbReference>
<dbReference type="SUPFAM" id="SSF88697">
    <property type="entry name" value="PUA domain-like"/>
    <property type="match status" value="1"/>
</dbReference>
<name>A0ABR8KK40_9NOSO</name>
<accession>A0ABR8KK40</accession>
<reference evidence="2 3" key="1">
    <citation type="journal article" date="2020" name="ISME J.">
        <title>Comparative genomics reveals insights into cyanobacterial evolution and habitat adaptation.</title>
        <authorList>
            <person name="Chen M.Y."/>
            <person name="Teng W.K."/>
            <person name="Zhao L."/>
            <person name="Hu C.X."/>
            <person name="Zhou Y.K."/>
            <person name="Han B.P."/>
            <person name="Song L.R."/>
            <person name="Shu W.S."/>
        </authorList>
    </citation>
    <scope>NUCLEOTIDE SEQUENCE [LARGE SCALE GENOMIC DNA]</scope>
    <source>
        <strain evidence="2 3">FACHB-159</strain>
    </source>
</reference>
<evidence type="ECO:0000259" key="1">
    <source>
        <dbReference type="Pfam" id="PF04266"/>
    </source>
</evidence>
<dbReference type="Gene3D" id="2.30.130.30">
    <property type="entry name" value="Hypothetical protein"/>
    <property type="match status" value="1"/>
</dbReference>
<dbReference type="RefSeq" id="WP_190959950.1">
    <property type="nucleotide sequence ID" value="NZ_JACJTU010000086.1"/>
</dbReference>
<dbReference type="InterPro" id="IPR007374">
    <property type="entry name" value="ASCH_domain"/>
</dbReference>
<organism evidence="2 3">
    <name type="scientific">Nostoc paludosum FACHB-159</name>
    <dbReference type="NCBI Taxonomy" id="2692908"/>
    <lineage>
        <taxon>Bacteria</taxon>
        <taxon>Bacillati</taxon>
        <taxon>Cyanobacteriota</taxon>
        <taxon>Cyanophyceae</taxon>
        <taxon>Nostocales</taxon>
        <taxon>Nostocaceae</taxon>
        <taxon>Nostoc</taxon>
    </lineage>
</organism>
<feature type="domain" description="ASCH" evidence="1">
    <location>
        <begin position="9"/>
        <end position="95"/>
    </location>
</feature>
<evidence type="ECO:0000313" key="2">
    <source>
        <dbReference type="EMBL" id="MBD2739450.1"/>
    </source>
</evidence>
<sequence length="156" mass="17809">MSTTIIKAISLHQPWATLIPMGLKKYETRSWATSYRGPLLICAAKKSSIHQKLTHNYFLNKYQQILVDTDNYIEWDDLPFGCAVALVELTACISMTQAFINEQSLSEIDTGDWQVGRMAWQLENIQRIIRPIPITGRQGLFYAEIDLHSQHLEAVA</sequence>
<dbReference type="Proteomes" id="UP000637383">
    <property type="component" value="Unassembled WGS sequence"/>
</dbReference>